<dbReference type="EMBL" id="AP028920">
    <property type="protein sequence ID" value="BET00809.1"/>
    <property type="molecule type" value="Genomic_DNA"/>
</dbReference>
<name>A0ABN7B978_9HEMI</name>
<evidence type="ECO:0000313" key="3">
    <source>
        <dbReference type="EMBL" id="BET00809.1"/>
    </source>
</evidence>
<feature type="coiled-coil region" evidence="1">
    <location>
        <begin position="16"/>
        <end position="50"/>
    </location>
</feature>
<sequence length="219" mass="24740">MGKAEDGKGTSDSEVLNRILLKLESLENDLKGLKEQSNESALDLKSLSENLRRDFDSVGKKLESQAVRIIVLEKQVRKRNLIWFGIPEKDKNPAQDLDTLVKLVQNQLGVDFQPDDVEDVWRVGKKRETPDPDRPRPICLELRSVMKKRQILAAKSALSSTKFAVKEDLPMEERERRRNWWLQNQNVKNLPGPGPITGKRGASSPADKGRPSKAAVPKN</sequence>
<keyword evidence="4" id="KW-1185">Reference proteome</keyword>
<proteinExistence type="predicted"/>
<dbReference type="Proteomes" id="UP001307889">
    <property type="component" value="Chromosome 12"/>
</dbReference>
<feature type="region of interest" description="Disordered" evidence="2">
    <location>
        <begin position="179"/>
        <end position="219"/>
    </location>
</feature>
<accession>A0ABN7B978</accession>
<reference evidence="3 4" key="1">
    <citation type="submission" date="2023-09" db="EMBL/GenBank/DDBJ databases">
        <title>Nesidiocoris tenuis whole genome shotgun sequence.</title>
        <authorList>
            <person name="Shibata T."/>
            <person name="Shimoda M."/>
            <person name="Kobayashi T."/>
            <person name="Uehara T."/>
        </authorList>
    </citation>
    <scope>NUCLEOTIDE SEQUENCE [LARGE SCALE GENOMIC DNA]</scope>
    <source>
        <strain evidence="3 4">Japan</strain>
    </source>
</reference>
<gene>
    <name evidence="3" type="ORF">NTJ_13626</name>
</gene>
<evidence type="ECO:0000256" key="1">
    <source>
        <dbReference type="SAM" id="Coils"/>
    </source>
</evidence>
<dbReference type="Gene3D" id="3.30.70.1820">
    <property type="entry name" value="L1 transposable element, RRM domain"/>
    <property type="match status" value="1"/>
</dbReference>
<protein>
    <submittedName>
        <fullName evidence="3">Uncharacterized protein</fullName>
    </submittedName>
</protein>
<organism evidence="3 4">
    <name type="scientific">Nesidiocoris tenuis</name>
    <dbReference type="NCBI Taxonomy" id="355587"/>
    <lineage>
        <taxon>Eukaryota</taxon>
        <taxon>Metazoa</taxon>
        <taxon>Ecdysozoa</taxon>
        <taxon>Arthropoda</taxon>
        <taxon>Hexapoda</taxon>
        <taxon>Insecta</taxon>
        <taxon>Pterygota</taxon>
        <taxon>Neoptera</taxon>
        <taxon>Paraneoptera</taxon>
        <taxon>Hemiptera</taxon>
        <taxon>Heteroptera</taxon>
        <taxon>Panheteroptera</taxon>
        <taxon>Cimicomorpha</taxon>
        <taxon>Miridae</taxon>
        <taxon>Dicyphina</taxon>
        <taxon>Nesidiocoris</taxon>
    </lineage>
</organism>
<evidence type="ECO:0000313" key="4">
    <source>
        <dbReference type="Proteomes" id="UP001307889"/>
    </source>
</evidence>
<keyword evidence="1" id="KW-0175">Coiled coil</keyword>
<evidence type="ECO:0000256" key="2">
    <source>
        <dbReference type="SAM" id="MobiDB-lite"/>
    </source>
</evidence>